<dbReference type="Gene3D" id="2.70.130.10">
    <property type="entry name" value="Mannose-6-phosphate receptor binding domain"/>
    <property type="match status" value="1"/>
</dbReference>
<feature type="compositionally biased region" description="Acidic residues" evidence="18">
    <location>
        <begin position="356"/>
        <end position="368"/>
    </location>
</feature>
<evidence type="ECO:0000256" key="1">
    <source>
        <dbReference type="ARBA" id="ARBA00004304"/>
    </source>
</evidence>
<evidence type="ECO:0000256" key="2">
    <source>
        <dbReference type="ARBA" id="ARBA00004358"/>
    </source>
</evidence>
<comment type="caution">
    <text evidence="22">The sequence shown here is derived from an EMBL/GenBank/DDBJ whole genome shotgun (WGS) entry which is preliminary data.</text>
</comment>
<protein>
    <recommendedName>
        <fullName evidence="6">Autophagy-related protein 27</fullName>
    </recommendedName>
</protein>
<evidence type="ECO:0000256" key="10">
    <source>
        <dbReference type="ARBA" id="ARBA00022927"/>
    </source>
</evidence>
<feature type="chain" id="PRO_5034379961" description="Autophagy-related protein 27" evidence="20">
    <location>
        <begin position="19"/>
        <end position="417"/>
    </location>
</feature>
<evidence type="ECO:0000256" key="6">
    <source>
        <dbReference type="ARBA" id="ARBA00013776"/>
    </source>
</evidence>
<dbReference type="GO" id="GO:0031966">
    <property type="term" value="C:mitochondrial membrane"/>
    <property type="evidence" value="ECO:0007669"/>
    <property type="project" value="UniProtKB-SubCell"/>
</dbReference>
<feature type="compositionally biased region" description="Polar residues" evidence="18">
    <location>
        <begin position="388"/>
        <end position="399"/>
    </location>
</feature>
<dbReference type="PANTHER" id="PTHR15071">
    <property type="entry name" value="MANNOSE-6-PHOSPHATE RECEPTOR FAMILY MEMBER"/>
    <property type="match status" value="1"/>
</dbReference>
<dbReference type="GO" id="GO:0000139">
    <property type="term" value="C:Golgi membrane"/>
    <property type="evidence" value="ECO:0007669"/>
    <property type="project" value="UniProtKB-SubCell"/>
</dbReference>
<feature type="signal peptide" evidence="20">
    <location>
        <begin position="1"/>
        <end position="18"/>
    </location>
</feature>
<keyword evidence="16" id="KW-1015">Disulfide bond</keyword>
<evidence type="ECO:0000256" key="7">
    <source>
        <dbReference type="ARBA" id="ARBA00022448"/>
    </source>
</evidence>
<feature type="compositionally biased region" description="Polar residues" evidence="18">
    <location>
        <begin position="264"/>
        <end position="284"/>
    </location>
</feature>
<keyword evidence="12" id="KW-0072">Autophagy</keyword>
<dbReference type="PROSITE" id="PS51914">
    <property type="entry name" value="MRH"/>
    <property type="match status" value="1"/>
</dbReference>
<dbReference type="GO" id="GO:0015031">
    <property type="term" value="P:protein transport"/>
    <property type="evidence" value="ECO:0007669"/>
    <property type="project" value="UniProtKB-KW"/>
</dbReference>
<feature type="region of interest" description="Disordered" evidence="18">
    <location>
        <begin position="257"/>
        <end position="417"/>
    </location>
</feature>
<evidence type="ECO:0000256" key="14">
    <source>
        <dbReference type="ARBA" id="ARBA00023128"/>
    </source>
</evidence>
<evidence type="ECO:0000256" key="5">
    <source>
        <dbReference type="ARBA" id="ARBA00005363"/>
    </source>
</evidence>
<evidence type="ECO:0000259" key="21">
    <source>
        <dbReference type="PROSITE" id="PS51914"/>
    </source>
</evidence>
<evidence type="ECO:0000256" key="8">
    <source>
        <dbReference type="ARBA" id="ARBA00022692"/>
    </source>
</evidence>
<evidence type="ECO:0000256" key="4">
    <source>
        <dbReference type="ARBA" id="ARBA00004614"/>
    </source>
</evidence>
<evidence type="ECO:0000256" key="9">
    <source>
        <dbReference type="ARBA" id="ARBA00022729"/>
    </source>
</evidence>
<feature type="compositionally biased region" description="Low complexity" evidence="18">
    <location>
        <begin position="372"/>
        <end position="387"/>
    </location>
</feature>
<reference evidence="22 23" key="1">
    <citation type="journal article" date="2020" name="ISME J.">
        <title>Uncovering the hidden diversity of litter-decomposition mechanisms in mushroom-forming fungi.</title>
        <authorList>
            <person name="Floudas D."/>
            <person name="Bentzer J."/>
            <person name="Ahren D."/>
            <person name="Johansson T."/>
            <person name="Persson P."/>
            <person name="Tunlid A."/>
        </authorList>
    </citation>
    <scope>NUCLEOTIDE SEQUENCE [LARGE SCALE GENOMIC DNA]</scope>
    <source>
        <strain evidence="22 23">CBS 146.42</strain>
    </source>
</reference>
<keyword evidence="7" id="KW-0813">Transport</keyword>
<dbReference type="PANTHER" id="PTHR15071:SF0">
    <property type="entry name" value="MANNOSE 6-PHOSPHATE RECEPTOR-LIKE PROTEIN 1"/>
    <property type="match status" value="1"/>
</dbReference>
<keyword evidence="11 19" id="KW-1133">Transmembrane helix</keyword>
<feature type="domain" description="MRH" evidence="21">
    <location>
        <begin position="21"/>
        <end position="174"/>
    </location>
</feature>
<dbReference type="EMBL" id="JAACJO010000011">
    <property type="protein sequence ID" value="KAF5352531.1"/>
    <property type="molecule type" value="Genomic_DNA"/>
</dbReference>
<keyword evidence="8 19" id="KW-0812">Transmembrane</keyword>
<comment type="subcellular location">
    <subcellularLocation>
        <location evidence="2">Cytoplasmic vesicle membrane</location>
        <topology evidence="2">Single-pass type I membrane protein</topology>
    </subcellularLocation>
    <subcellularLocation>
        <location evidence="4">Golgi apparatus membrane</location>
        <topology evidence="4">Single-pass type I membrane protein</topology>
    </subcellularLocation>
    <subcellularLocation>
        <location evidence="1">Mitochondrion membrane</location>
        <topology evidence="1">Single-pass membrane protein</topology>
    </subcellularLocation>
    <subcellularLocation>
        <location evidence="3">Preautophagosomal structure membrane</location>
        <topology evidence="3">Single-pass type I membrane protein</topology>
    </subcellularLocation>
</comment>
<evidence type="ECO:0000256" key="20">
    <source>
        <dbReference type="SAM" id="SignalP"/>
    </source>
</evidence>
<keyword evidence="14" id="KW-0496">Mitochondrion</keyword>
<evidence type="ECO:0000256" key="11">
    <source>
        <dbReference type="ARBA" id="ARBA00022989"/>
    </source>
</evidence>
<evidence type="ECO:0000256" key="19">
    <source>
        <dbReference type="SAM" id="Phobius"/>
    </source>
</evidence>
<evidence type="ECO:0000256" key="13">
    <source>
        <dbReference type="ARBA" id="ARBA00023034"/>
    </source>
</evidence>
<comment type="similarity">
    <text evidence="5">Belongs to the ATG27 family.</text>
</comment>
<dbReference type="AlphaFoldDB" id="A0A8H5D4H1"/>
<dbReference type="GO" id="GO:0010008">
    <property type="term" value="C:endosome membrane"/>
    <property type="evidence" value="ECO:0007669"/>
    <property type="project" value="UniProtKB-SubCell"/>
</dbReference>
<feature type="transmembrane region" description="Helical" evidence="19">
    <location>
        <begin position="180"/>
        <end position="205"/>
    </location>
</feature>
<evidence type="ECO:0000256" key="18">
    <source>
        <dbReference type="SAM" id="MobiDB-lite"/>
    </source>
</evidence>
<dbReference type="SUPFAM" id="SSF50911">
    <property type="entry name" value="Mannose 6-phosphate receptor domain"/>
    <property type="match status" value="1"/>
</dbReference>
<gene>
    <name evidence="22" type="ORF">D9756_006217</name>
</gene>
<evidence type="ECO:0000313" key="23">
    <source>
        <dbReference type="Proteomes" id="UP000559027"/>
    </source>
</evidence>
<keyword evidence="17" id="KW-0968">Cytoplasmic vesicle</keyword>
<keyword evidence="13" id="KW-0333">Golgi apparatus</keyword>
<dbReference type="Proteomes" id="UP000559027">
    <property type="component" value="Unassembled WGS sequence"/>
</dbReference>
<organism evidence="22 23">
    <name type="scientific">Leucocoprinus leucothites</name>
    <dbReference type="NCBI Taxonomy" id="201217"/>
    <lineage>
        <taxon>Eukaryota</taxon>
        <taxon>Fungi</taxon>
        <taxon>Dikarya</taxon>
        <taxon>Basidiomycota</taxon>
        <taxon>Agaricomycotina</taxon>
        <taxon>Agaricomycetes</taxon>
        <taxon>Agaricomycetidae</taxon>
        <taxon>Agaricales</taxon>
        <taxon>Agaricineae</taxon>
        <taxon>Agaricaceae</taxon>
        <taxon>Leucocoprinus</taxon>
    </lineage>
</organism>
<keyword evidence="9 20" id="KW-0732">Signal</keyword>
<proteinExistence type="inferred from homology"/>
<keyword evidence="23" id="KW-1185">Reference proteome</keyword>
<feature type="compositionally biased region" description="Basic and acidic residues" evidence="18">
    <location>
        <begin position="338"/>
        <end position="355"/>
    </location>
</feature>
<dbReference type="Pfam" id="PF09451">
    <property type="entry name" value="ATG27"/>
    <property type="match status" value="1"/>
</dbReference>
<evidence type="ECO:0000256" key="3">
    <source>
        <dbReference type="ARBA" id="ARBA00004472"/>
    </source>
</evidence>
<dbReference type="GO" id="GO:0006914">
    <property type="term" value="P:autophagy"/>
    <property type="evidence" value="ECO:0007669"/>
    <property type="project" value="UniProtKB-KW"/>
</dbReference>
<keyword evidence="15 19" id="KW-0472">Membrane</keyword>
<dbReference type="GO" id="GO:0034045">
    <property type="term" value="C:phagophore assembly site membrane"/>
    <property type="evidence" value="ECO:0007669"/>
    <property type="project" value="UniProtKB-SubCell"/>
</dbReference>
<feature type="compositionally biased region" description="Low complexity" evidence="18">
    <location>
        <begin position="286"/>
        <end position="298"/>
    </location>
</feature>
<dbReference type="InterPro" id="IPR009011">
    <property type="entry name" value="Man6P_isomerase_rcpt-bd_dom_sf"/>
</dbReference>
<evidence type="ECO:0000313" key="22">
    <source>
        <dbReference type="EMBL" id="KAF5352531.1"/>
    </source>
</evidence>
<evidence type="ECO:0000256" key="17">
    <source>
        <dbReference type="ARBA" id="ARBA00023329"/>
    </source>
</evidence>
<dbReference type="InterPro" id="IPR018939">
    <property type="entry name" value="Autophagy-rel_prot_27"/>
</dbReference>
<dbReference type="OrthoDB" id="4504960at2759"/>
<accession>A0A8H5D4H1</accession>
<evidence type="ECO:0000256" key="15">
    <source>
        <dbReference type="ARBA" id="ARBA00023136"/>
    </source>
</evidence>
<keyword evidence="10" id="KW-0653">Protein transport</keyword>
<dbReference type="GO" id="GO:0005770">
    <property type="term" value="C:late endosome"/>
    <property type="evidence" value="ECO:0007669"/>
    <property type="project" value="TreeGrafter"/>
</dbReference>
<evidence type="ECO:0000256" key="12">
    <source>
        <dbReference type="ARBA" id="ARBA00023006"/>
    </source>
</evidence>
<evidence type="ECO:0000256" key="16">
    <source>
        <dbReference type="ARBA" id="ARBA00023157"/>
    </source>
</evidence>
<sequence>MRSTLAILLLGIFYLTSAEENSCTVHADGKYYDLNHLKGRKDFELKTPGGHTLSINVCQGVTTELWGLKDDIKPSDVAAFVHLDHGSFAIGKVNTTLSVVDSRPRLVLSDGSSCKATPGGSNLNLKASTIVEFVCDTSIFGTGQPRLLGQLPPGDDEVGCAYFIEWATQYACPTNENGGVWGFFAMLAFAVLILLLTYTVLGTLYNRYVLQLRGFDQIPQFSIESMKYHAREAVDWLKDIMAAYNIGGSGGSLPYTSRGARATNPVSHHTQASDELNINQSTTFVRPRPSNSRSTSRPDVNPVSHHAQMQAEIEQTQPSHSPAPAPPPKQSLSQFTPRRVDLGSRGPTKEEREFMLGDDDEEEGEELEDKSTPTTSAAASSHAENSTPDASSSQLNRGNANIAAIGGRDTSEGSIRL</sequence>
<dbReference type="GO" id="GO:0007034">
    <property type="term" value="P:vacuolar transport"/>
    <property type="evidence" value="ECO:0007669"/>
    <property type="project" value="TreeGrafter"/>
</dbReference>
<name>A0A8H5D4H1_9AGAR</name>
<dbReference type="InterPro" id="IPR044865">
    <property type="entry name" value="MRH_dom"/>
</dbReference>